<reference evidence="1" key="1">
    <citation type="submission" date="2018-11" db="EMBL/GenBank/DDBJ databases">
        <authorList>
            <consortium name="Pathogen Informatics"/>
        </authorList>
    </citation>
    <scope>NUCLEOTIDE SEQUENCE</scope>
</reference>
<dbReference type="AlphaFoldDB" id="A0A3S5A553"/>
<comment type="caution">
    <text evidence="1">The sequence shown here is derived from an EMBL/GenBank/DDBJ whole genome shotgun (WGS) entry which is preliminary data.</text>
</comment>
<gene>
    <name evidence="1" type="ORF">PXEA_LOCUS8682</name>
</gene>
<accession>A0A3S5A553</accession>
<keyword evidence="2" id="KW-1185">Reference proteome</keyword>
<evidence type="ECO:0000313" key="2">
    <source>
        <dbReference type="Proteomes" id="UP000784294"/>
    </source>
</evidence>
<dbReference type="EMBL" id="CAAALY010023928">
    <property type="protein sequence ID" value="VEL15242.1"/>
    <property type="molecule type" value="Genomic_DNA"/>
</dbReference>
<name>A0A3S5A553_9PLAT</name>
<dbReference type="Proteomes" id="UP000784294">
    <property type="component" value="Unassembled WGS sequence"/>
</dbReference>
<evidence type="ECO:0000313" key="1">
    <source>
        <dbReference type="EMBL" id="VEL15242.1"/>
    </source>
</evidence>
<proteinExistence type="predicted"/>
<protein>
    <submittedName>
        <fullName evidence="1">Uncharacterized protein</fullName>
    </submittedName>
</protein>
<organism evidence="1 2">
    <name type="scientific">Protopolystoma xenopodis</name>
    <dbReference type="NCBI Taxonomy" id="117903"/>
    <lineage>
        <taxon>Eukaryota</taxon>
        <taxon>Metazoa</taxon>
        <taxon>Spiralia</taxon>
        <taxon>Lophotrochozoa</taxon>
        <taxon>Platyhelminthes</taxon>
        <taxon>Monogenea</taxon>
        <taxon>Polyopisthocotylea</taxon>
        <taxon>Polystomatidea</taxon>
        <taxon>Polystomatidae</taxon>
        <taxon>Protopolystoma</taxon>
    </lineage>
</organism>
<sequence length="113" mass="13042">MISQLEGFKSIIWSWNLHLLRILCQPFMLCVRKHIDKDSPVPVSTCLHLQNLLEMSQGLSRLALRHCPATDQAQCQTTVAEVKSYFAWTGPHVNKCLLWLWTVCMRFLLQCGD</sequence>